<feature type="repeat" description="HEAT" evidence="3">
    <location>
        <begin position="403"/>
        <end position="441"/>
    </location>
</feature>
<dbReference type="GO" id="GO:0005634">
    <property type="term" value="C:nucleus"/>
    <property type="evidence" value="ECO:0007669"/>
    <property type="project" value="UniProtKB-ARBA"/>
</dbReference>
<dbReference type="InterPro" id="IPR054573">
    <property type="entry name" value="PP2A/SF3B1-like_HEAT"/>
</dbReference>
<feature type="repeat" description="HEAT" evidence="3">
    <location>
        <begin position="325"/>
        <end position="363"/>
    </location>
</feature>
<protein>
    <recommendedName>
        <fullName evidence="8">TOG domain-containing protein</fullName>
    </recommendedName>
</protein>
<evidence type="ECO:0000313" key="6">
    <source>
        <dbReference type="EMBL" id="CAD8753340.1"/>
    </source>
</evidence>
<dbReference type="InterPro" id="IPR021133">
    <property type="entry name" value="HEAT_type_2"/>
</dbReference>
<comment type="similarity">
    <text evidence="2">Belongs to the phosphatase 2A regulatory subunit A family.</text>
</comment>
<evidence type="ECO:0000259" key="4">
    <source>
        <dbReference type="Pfam" id="PF22646"/>
    </source>
</evidence>
<dbReference type="Pfam" id="PF22956">
    <property type="entry name" value="VPS15-like_hel"/>
    <property type="match status" value="1"/>
</dbReference>
<feature type="repeat" description="HEAT" evidence="3">
    <location>
        <begin position="14"/>
        <end position="52"/>
    </location>
</feature>
<organism evidence="6">
    <name type="scientific">Hemiselmis andersenii</name>
    <name type="common">Cryptophyte alga</name>
    <dbReference type="NCBI Taxonomy" id="464988"/>
    <lineage>
        <taxon>Eukaryota</taxon>
        <taxon>Cryptophyceae</taxon>
        <taxon>Cryptomonadales</taxon>
        <taxon>Hemiselmidaceae</taxon>
        <taxon>Hemiselmis</taxon>
    </lineage>
</organism>
<dbReference type="GO" id="GO:0005829">
    <property type="term" value="C:cytosol"/>
    <property type="evidence" value="ECO:0007669"/>
    <property type="project" value="TreeGrafter"/>
</dbReference>
<feature type="repeat" description="HEAT" evidence="3">
    <location>
        <begin position="481"/>
        <end position="519"/>
    </location>
</feature>
<evidence type="ECO:0000256" key="2">
    <source>
        <dbReference type="ARBA" id="ARBA00038332"/>
    </source>
</evidence>
<name>A0A6T8NT64_HEMAN</name>
<evidence type="ECO:0000256" key="3">
    <source>
        <dbReference type="PROSITE-ProRule" id="PRU00103"/>
    </source>
</evidence>
<dbReference type="PANTHER" id="PTHR10648">
    <property type="entry name" value="SERINE/THREONINE-PROTEIN PHOSPHATASE PP2A 65 KDA REGULATORY SUBUNIT"/>
    <property type="match status" value="1"/>
</dbReference>
<evidence type="ECO:0000313" key="7">
    <source>
        <dbReference type="EMBL" id="CAD8954444.1"/>
    </source>
</evidence>
<dbReference type="GO" id="GO:0019888">
    <property type="term" value="F:protein phosphatase regulator activity"/>
    <property type="evidence" value="ECO:0007669"/>
    <property type="project" value="TreeGrafter"/>
</dbReference>
<dbReference type="Gene3D" id="1.25.10.10">
    <property type="entry name" value="Leucine-rich Repeat Variant"/>
    <property type="match status" value="1"/>
</dbReference>
<dbReference type="SUPFAM" id="SSF48371">
    <property type="entry name" value="ARM repeat"/>
    <property type="match status" value="1"/>
</dbReference>
<feature type="repeat" description="HEAT" evidence="3">
    <location>
        <begin position="247"/>
        <end position="285"/>
    </location>
</feature>
<evidence type="ECO:0000259" key="5">
    <source>
        <dbReference type="Pfam" id="PF22956"/>
    </source>
</evidence>
<dbReference type="PANTHER" id="PTHR10648:SF4">
    <property type="entry name" value="PROTEIN PHOSPHATASE 2 (FORMERLY 2A), REGULATORY SUBUNIT A, BETA ISOFORM-RELATED"/>
    <property type="match status" value="1"/>
</dbReference>
<dbReference type="FunFam" id="1.25.10.10:FF:000062">
    <property type="entry name" value="Serine/threonine-protein phosphatase 2A regulatory subunit A alpha isoform"/>
    <property type="match status" value="1"/>
</dbReference>
<accession>A0A6T8NT64</accession>
<dbReference type="InterPro" id="IPR016024">
    <property type="entry name" value="ARM-type_fold"/>
</dbReference>
<dbReference type="InterPro" id="IPR055231">
    <property type="entry name" value="2AA_helical"/>
</dbReference>
<dbReference type="InterPro" id="IPR011989">
    <property type="entry name" value="ARM-like"/>
</dbReference>
<dbReference type="AlphaFoldDB" id="A0A6T8NT64"/>
<feature type="repeat" description="HEAT" evidence="3">
    <location>
        <begin position="519"/>
        <end position="557"/>
    </location>
</feature>
<feature type="repeat" description="HEAT" evidence="3">
    <location>
        <begin position="558"/>
        <end position="587"/>
    </location>
</feature>
<proteinExistence type="inferred from homology"/>
<feature type="domain" description="Phosphatase 2A Regulatory Subunit A helical" evidence="5">
    <location>
        <begin position="365"/>
        <end position="511"/>
    </location>
</feature>
<dbReference type="Pfam" id="PF22646">
    <property type="entry name" value="PPP2R1A-like_HEAT"/>
    <property type="match status" value="1"/>
</dbReference>
<sequence>MADVDMSDGDELAPIKILIDELRNDDPQARLKSIRRLGTIATALGAERTRSELVTYLNEMASEMEDEDEVLLAMAEELGGLIPHVGGKAYAHVLLLPLETLCATEEALVRDKAVESVKVVIESMAGAEEKLVPLLKRLATGDYNSTHIASAPLFAAIYPSVSAASQGEMRAMFAQLCRDDIPMVRKAACQALGGFGKVVSVNNLHGELIPLFAKLAADEQDSVRIVAVENCVTLGKILSPEQSHQLILPIIRLLHQDKGWRVRYMVAERYCELADTQAKAVVESEMTAALVKFLKDSEPEVRTAAAFKVTGFCERVSVATTLQHLMPCARDLAVDSSHHVRAALASVIMGLAPVLGKNHTIEQLVPLFLSLLKDEHHEARLNIISKLDSVNKVMGVDSLSQSLLPAIIELAEDRQWRVRLAIIEHIPLLASQLGAAFFEERLAKMCISWLADSVSTVRAAAITNLKKLTEVFGVEWAAHNIMPQVLELCVHSNYLYRMTAISAVAALGGAVGRDSIKGLLPAVVQASKDPVPNCRFNASKALQALAPFMEGSAVDRQIRPALQSLTGDEDPDVQFFARSALTQLKAL</sequence>
<dbReference type="InterPro" id="IPR051023">
    <property type="entry name" value="PP2A_Regulatory_Subunit_A"/>
</dbReference>
<feature type="repeat" description="HEAT" evidence="3">
    <location>
        <begin position="364"/>
        <end position="402"/>
    </location>
</feature>
<dbReference type="PROSITE" id="PS50077">
    <property type="entry name" value="HEAT_REPEAT"/>
    <property type="match status" value="10"/>
</dbReference>
<gene>
    <name evidence="7" type="ORF">HAND00432_LOCUS8981</name>
    <name evidence="6" type="ORF">HAND1043_LOCUS19846</name>
</gene>
<evidence type="ECO:0000256" key="1">
    <source>
        <dbReference type="ARBA" id="ARBA00022737"/>
    </source>
</evidence>
<dbReference type="InterPro" id="IPR000357">
    <property type="entry name" value="HEAT"/>
</dbReference>
<reference evidence="6" key="1">
    <citation type="submission" date="2021-01" db="EMBL/GenBank/DDBJ databases">
        <authorList>
            <person name="Corre E."/>
            <person name="Pelletier E."/>
            <person name="Niang G."/>
            <person name="Scheremetjew M."/>
            <person name="Finn R."/>
            <person name="Kale V."/>
            <person name="Holt S."/>
            <person name="Cochrane G."/>
            <person name="Meng A."/>
            <person name="Brown T."/>
            <person name="Cohen L."/>
        </authorList>
    </citation>
    <scope>NUCLEOTIDE SEQUENCE</scope>
    <source>
        <strain evidence="6">CCMP441</strain>
        <strain evidence="7">CCMP644</strain>
    </source>
</reference>
<feature type="repeat" description="HEAT" evidence="3">
    <location>
        <begin position="208"/>
        <end position="246"/>
    </location>
</feature>
<dbReference type="EMBL" id="HBFK01032640">
    <property type="protein sequence ID" value="CAD8753340.1"/>
    <property type="molecule type" value="Transcribed_RNA"/>
</dbReference>
<dbReference type="EMBL" id="HBFX01014973">
    <property type="protein sequence ID" value="CAD8954444.1"/>
    <property type="molecule type" value="Transcribed_RNA"/>
</dbReference>
<dbReference type="Pfam" id="PF02985">
    <property type="entry name" value="HEAT"/>
    <property type="match status" value="2"/>
</dbReference>
<feature type="domain" description="Phosphatase PP2A regulatory subunit A/Splicing factor 3B subunit 1-like HEAT repeat" evidence="4">
    <location>
        <begin position="280"/>
        <end position="356"/>
    </location>
</feature>
<feature type="repeat" description="HEAT" evidence="3">
    <location>
        <begin position="286"/>
        <end position="324"/>
    </location>
</feature>
<evidence type="ECO:0008006" key="8">
    <source>
        <dbReference type="Google" id="ProtNLM"/>
    </source>
</evidence>
<dbReference type="GO" id="GO:0000159">
    <property type="term" value="C:protein phosphatase type 2A complex"/>
    <property type="evidence" value="ECO:0007669"/>
    <property type="project" value="TreeGrafter"/>
</dbReference>
<keyword evidence="1" id="KW-0677">Repeat</keyword>